<organism evidence="4 5">
    <name type="scientific">Priapulus caudatus</name>
    <name type="common">Priapulid worm</name>
    <dbReference type="NCBI Taxonomy" id="37621"/>
    <lineage>
        <taxon>Eukaryota</taxon>
        <taxon>Metazoa</taxon>
        <taxon>Ecdysozoa</taxon>
        <taxon>Scalidophora</taxon>
        <taxon>Priapulida</taxon>
        <taxon>Priapulimorpha</taxon>
        <taxon>Priapulimorphida</taxon>
        <taxon>Priapulidae</taxon>
        <taxon>Priapulus</taxon>
    </lineage>
</organism>
<protein>
    <submittedName>
        <fullName evidence="5">Cellular retinoic acid-binding protein 2-like</fullName>
    </submittedName>
</protein>
<accession>A0ABM1F9M9</accession>
<evidence type="ECO:0000313" key="5">
    <source>
        <dbReference type="RefSeq" id="XP_014681150.1"/>
    </source>
</evidence>
<dbReference type="CDD" id="cd00742">
    <property type="entry name" value="FABP"/>
    <property type="match status" value="1"/>
</dbReference>
<evidence type="ECO:0000256" key="2">
    <source>
        <dbReference type="ARBA" id="ARBA00023121"/>
    </source>
</evidence>
<dbReference type="InterPro" id="IPR000566">
    <property type="entry name" value="Lipocln_cytosolic_FA-bd_dom"/>
</dbReference>
<reference evidence="5" key="1">
    <citation type="submission" date="2025-08" db="UniProtKB">
        <authorList>
            <consortium name="RefSeq"/>
        </authorList>
    </citation>
    <scope>IDENTIFICATION</scope>
</reference>
<dbReference type="InterPro" id="IPR031259">
    <property type="entry name" value="ILBP"/>
</dbReference>
<proteinExistence type="inferred from homology"/>
<dbReference type="PRINTS" id="PR00178">
    <property type="entry name" value="FATTYACIDBP"/>
</dbReference>
<evidence type="ECO:0000313" key="4">
    <source>
        <dbReference type="Proteomes" id="UP000695022"/>
    </source>
</evidence>
<comment type="similarity">
    <text evidence="1">Belongs to the calycin superfamily. Fatty-acid binding protein (FABP) family.</text>
</comment>
<dbReference type="Proteomes" id="UP000695022">
    <property type="component" value="Unplaced"/>
</dbReference>
<dbReference type="InterPro" id="IPR000463">
    <property type="entry name" value="Fatty_acid-bd"/>
</dbReference>
<dbReference type="RefSeq" id="XP_014681150.1">
    <property type="nucleotide sequence ID" value="XM_014825664.1"/>
</dbReference>
<dbReference type="Pfam" id="PF00061">
    <property type="entry name" value="Lipocalin"/>
    <property type="match status" value="1"/>
</dbReference>
<dbReference type="Gene3D" id="2.40.128.20">
    <property type="match status" value="1"/>
</dbReference>
<dbReference type="SUPFAM" id="SSF50814">
    <property type="entry name" value="Lipocalins"/>
    <property type="match status" value="1"/>
</dbReference>
<dbReference type="PANTHER" id="PTHR11955">
    <property type="entry name" value="FATTY ACID BINDING PROTEIN"/>
    <property type="match status" value="1"/>
</dbReference>
<keyword evidence="4" id="KW-1185">Reference proteome</keyword>
<keyword evidence="2" id="KW-0446">Lipid-binding</keyword>
<evidence type="ECO:0000259" key="3">
    <source>
        <dbReference type="Pfam" id="PF00061"/>
    </source>
</evidence>
<feature type="domain" description="Lipocalin/cytosolic fatty-acid binding" evidence="3">
    <location>
        <begin position="5"/>
        <end position="116"/>
    </location>
</feature>
<gene>
    <name evidence="5" type="primary">LOC106821026</name>
</gene>
<dbReference type="GeneID" id="106821026"/>
<dbReference type="InterPro" id="IPR012674">
    <property type="entry name" value="Calycin"/>
</dbReference>
<evidence type="ECO:0000256" key="1">
    <source>
        <dbReference type="ARBA" id="ARBA00008390"/>
    </source>
</evidence>
<sequence length="134" mass="15190">MANISGKWKLEKSENMEAYLKAKGMGSMKTKMMMTASPSLDIDQLSDTEYKIKMYTTMKTAIDDHFTIGVTFEGKRDGKTVKITCTRDENKLIAEEVGEDGEKDLIIREVMPDGSLVVRVEYKGAKATRYFKKK</sequence>
<name>A0ABM1F9M9_PRICU</name>